<dbReference type="SUPFAM" id="SSF56601">
    <property type="entry name" value="beta-lactamase/transpeptidase-like"/>
    <property type="match status" value="1"/>
</dbReference>
<accession>E6LHJ4</accession>
<dbReference type="Gene3D" id="3.40.710.10">
    <property type="entry name" value="DD-peptidase/beta-lactamase superfamily"/>
    <property type="match status" value="1"/>
</dbReference>
<dbReference type="PANTHER" id="PTHR46825">
    <property type="entry name" value="D-ALANYL-D-ALANINE-CARBOXYPEPTIDASE/ENDOPEPTIDASE AMPH"/>
    <property type="match status" value="1"/>
</dbReference>
<dbReference type="InterPro" id="IPR001466">
    <property type="entry name" value="Beta-lactam-related"/>
</dbReference>
<gene>
    <name evidence="4" type="ORF">HMPREF9088_1834</name>
</gene>
<dbReference type="EMBL" id="AEPV01000070">
    <property type="protein sequence ID" value="EFU73346.1"/>
    <property type="molecule type" value="Genomic_DNA"/>
</dbReference>
<evidence type="ECO:0000256" key="2">
    <source>
        <dbReference type="ARBA" id="ARBA00023136"/>
    </source>
</evidence>
<keyword evidence="2" id="KW-0472">Membrane</keyword>
<proteinExistence type="predicted"/>
<keyword evidence="5" id="KW-1185">Reference proteome</keyword>
<organism evidence="4 5">
    <name type="scientific">Enterococcus italicus (strain DSM 15952 / CCUG 50447 / LMG 22039 / TP 1.5)</name>
    <dbReference type="NCBI Taxonomy" id="888064"/>
    <lineage>
        <taxon>Bacteria</taxon>
        <taxon>Bacillati</taxon>
        <taxon>Bacillota</taxon>
        <taxon>Bacilli</taxon>
        <taxon>Lactobacillales</taxon>
        <taxon>Enterococcaceae</taxon>
        <taxon>Enterococcus</taxon>
    </lineage>
</organism>
<protein>
    <recommendedName>
        <fullName evidence="3">Beta-lactamase-related domain-containing protein</fullName>
    </recommendedName>
</protein>
<dbReference type="InterPro" id="IPR012338">
    <property type="entry name" value="Beta-lactam/transpept-like"/>
</dbReference>
<dbReference type="Proteomes" id="UP000010296">
    <property type="component" value="Unassembled WGS sequence"/>
</dbReference>
<dbReference type="GO" id="GO:0016020">
    <property type="term" value="C:membrane"/>
    <property type="evidence" value="ECO:0007669"/>
    <property type="project" value="UniProtKB-SubCell"/>
</dbReference>
<evidence type="ECO:0000259" key="3">
    <source>
        <dbReference type="Pfam" id="PF00144"/>
    </source>
</evidence>
<feature type="domain" description="Beta-lactamase-related" evidence="3">
    <location>
        <begin position="36"/>
        <end position="199"/>
    </location>
</feature>
<dbReference type="eggNOG" id="COG1680">
    <property type="taxonomic scope" value="Bacteria"/>
</dbReference>
<evidence type="ECO:0000313" key="5">
    <source>
        <dbReference type="Proteomes" id="UP000010296"/>
    </source>
</evidence>
<evidence type="ECO:0000256" key="1">
    <source>
        <dbReference type="ARBA" id="ARBA00004370"/>
    </source>
</evidence>
<comment type="caution">
    <text evidence="4">The sequence shown here is derived from an EMBL/GenBank/DDBJ whole genome shotgun (WGS) entry which is preliminary data.</text>
</comment>
<dbReference type="STRING" id="888064.HMPREF9088_1834"/>
<dbReference type="InterPro" id="IPR050491">
    <property type="entry name" value="AmpC-like"/>
</dbReference>
<reference evidence="4 5" key="1">
    <citation type="submission" date="2010-12" db="EMBL/GenBank/DDBJ databases">
        <authorList>
            <person name="Muzny D."/>
            <person name="Qin X."/>
            <person name="Deng J."/>
            <person name="Jiang H."/>
            <person name="Liu Y."/>
            <person name="Qu J."/>
            <person name="Song X.-Z."/>
            <person name="Zhang L."/>
            <person name="Thornton R."/>
            <person name="Coyle M."/>
            <person name="Francisco L."/>
            <person name="Jackson L."/>
            <person name="Javaid M."/>
            <person name="Korchina V."/>
            <person name="Kovar C."/>
            <person name="Mata R."/>
            <person name="Mathew T."/>
            <person name="Ngo R."/>
            <person name="Nguyen L."/>
            <person name="Nguyen N."/>
            <person name="Okwuonu G."/>
            <person name="Ongeri F."/>
            <person name="Pham C."/>
            <person name="Simmons D."/>
            <person name="Wilczek-Boney K."/>
            <person name="Hale W."/>
            <person name="Jakkamsetti A."/>
            <person name="Pham P."/>
            <person name="Ruth R."/>
            <person name="San Lucas F."/>
            <person name="Warren J."/>
            <person name="Zhang J."/>
            <person name="Zhao Z."/>
            <person name="Zhou C."/>
            <person name="Zhu D."/>
            <person name="Lee S."/>
            <person name="Bess C."/>
            <person name="Blankenburg K."/>
            <person name="Forbes L."/>
            <person name="Fu Q."/>
            <person name="Gubbala S."/>
            <person name="Hirani K."/>
            <person name="Jayaseelan J.C."/>
            <person name="Lara F."/>
            <person name="Munidasa M."/>
            <person name="Palculict T."/>
            <person name="Patil S."/>
            <person name="Pu L.-L."/>
            <person name="Saada N."/>
            <person name="Tang L."/>
            <person name="Weissenberger G."/>
            <person name="Zhu Y."/>
            <person name="Hemphill L."/>
            <person name="Shang Y."/>
            <person name="Youmans B."/>
            <person name="Ayvaz T."/>
            <person name="Ross M."/>
            <person name="Santibanez J."/>
            <person name="Aqrawi P."/>
            <person name="Gross S."/>
            <person name="Joshi V."/>
            <person name="Fowler G."/>
            <person name="Nazareth L."/>
            <person name="Reid J."/>
            <person name="Worley K."/>
            <person name="Petrosino J."/>
            <person name="Highlander S."/>
            <person name="Gibbs R."/>
        </authorList>
    </citation>
    <scope>NUCLEOTIDE SEQUENCE [LARGE SCALE GENOMIC DNA]</scope>
    <source>
        <strain evidence="5">DSM 15952 / CCUG 50447 / LMG 22039 / TP 1.5</strain>
    </source>
</reference>
<name>E6LHJ4_ENTI1</name>
<dbReference type="AlphaFoldDB" id="E6LHJ4"/>
<sequence length="220" mass="25362">MVSGLTIRSVPSDSTNEQVLLDEYIHQAYGTHTGIFHYAPINYNLLAGVIEKLTNQPYWNVVKNQLLRPGGLDHTNNYTDWFQRANHTTSYQLINQKDYAKAIHPSLNIYAREIGTGSIDMSIGDLYWYYRSLINQKFFSEKISTELYRPFKGEYYSGGLYVHPTYFRSRGEITDQQTLALFDKNAHTAVILMSNEKNNQLQMSAIQSIYSTISHSHVQF</sequence>
<dbReference type="HOGENOM" id="CLU_1254341_0_0_9"/>
<dbReference type="PANTHER" id="PTHR46825:SF11">
    <property type="entry name" value="PENICILLIN-BINDING PROTEIN 4"/>
    <property type="match status" value="1"/>
</dbReference>
<evidence type="ECO:0000313" key="4">
    <source>
        <dbReference type="EMBL" id="EFU73346.1"/>
    </source>
</evidence>
<dbReference type="Pfam" id="PF00144">
    <property type="entry name" value="Beta-lactamase"/>
    <property type="match status" value="1"/>
</dbReference>
<comment type="subcellular location">
    <subcellularLocation>
        <location evidence="1">Membrane</location>
    </subcellularLocation>
</comment>